<organism evidence="2 3">
    <name type="scientific">Hexamita inflata</name>
    <dbReference type="NCBI Taxonomy" id="28002"/>
    <lineage>
        <taxon>Eukaryota</taxon>
        <taxon>Metamonada</taxon>
        <taxon>Diplomonadida</taxon>
        <taxon>Hexamitidae</taxon>
        <taxon>Hexamitinae</taxon>
        <taxon>Hexamita</taxon>
    </lineage>
</organism>
<comment type="caution">
    <text evidence="2">The sequence shown here is derived from an EMBL/GenBank/DDBJ whole genome shotgun (WGS) entry which is preliminary data.</text>
</comment>
<accession>A0ABP1KJD5</accession>
<proteinExistence type="predicted"/>
<evidence type="ECO:0000256" key="1">
    <source>
        <dbReference type="SAM" id="Phobius"/>
    </source>
</evidence>
<feature type="transmembrane region" description="Helical" evidence="1">
    <location>
        <begin position="125"/>
        <end position="142"/>
    </location>
</feature>
<evidence type="ECO:0000313" key="3">
    <source>
        <dbReference type="Proteomes" id="UP001642409"/>
    </source>
</evidence>
<protein>
    <submittedName>
        <fullName evidence="2">Hypothetical_protein</fullName>
    </submittedName>
</protein>
<dbReference type="Proteomes" id="UP001642409">
    <property type="component" value="Unassembled WGS sequence"/>
</dbReference>
<sequence>MQNIRVIWLQHNENRQIISILLLPRFNELIDGAIFYPPHADLSDYFEIVVLADRSTMKLVSKTQQELVIFNQNPIQTIFYPSQAYFYVIEELQIHRYQVECVQTTENGYQLQIGTYYGNLSFIQLYQYVLFINVVTLMFNFLNNRLVLFQQVDNLLKRIINVLNKCSTPSFINEVDQKQKEPAATTKVRTERESRTCSVQISAVDTQILTVTYESLVHEVSKKYKKAKAKLREQNQQQ</sequence>
<evidence type="ECO:0000313" key="2">
    <source>
        <dbReference type="EMBL" id="CAL6062139.1"/>
    </source>
</evidence>
<gene>
    <name evidence="2" type="ORF">HINF_LOCUS50044</name>
</gene>
<reference evidence="2 3" key="1">
    <citation type="submission" date="2024-07" db="EMBL/GenBank/DDBJ databases">
        <authorList>
            <person name="Akdeniz Z."/>
        </authorList>
    </citation>
    <scope>NUCLEOTIDE SEQUENCE [LARGE SCALE GENOMIC DNA]</scope>
</reference>
<keyword evidence="3" id="KW-1185">Reference proteome</keyword>
<keyword evidence="1" id="KW-1133">Transmembrane helix</keyword>
<dbReference type="EMBL" id="CAXDID020000238">
    <property type="protein sequence ID" value="CAL6062139.1"/>
    <property type="molecule type" value="Genomic_DNA"/>
</dbReference>
<name>A0ABP1KJD5_9EUKA</name>
<keyword evidence="1" id="KW-0472">Membrane</keyword>
<keyword evidence="1" id="KW-0812">Transmembrane</keyword>